<comment type="subunit">
    <text evidence="3">Monomer.</text>
</comment>
<dbReference type="InterPro" id="IPR015824">
    <property type="entry name" value="Phosphoglycerate_kinase_N"/>
</dbReference>
<evidence type="ECO:0000256" key="8">
    <source>
        <dbReference type="ARBA" id="ARBA00022840"/>
    </source>
</evidence>
<dbReference type="HAMAP" id="MF_00145">
    <property type="entry name" value="Phosphoglyc_kinase"/>
    <property type="match status" value="1"/>
</dbReference>
<dbReference type="InterPro" id="IPR015911">
    <property type="entry name" value="Phosphoglycerate_kinase_CS"/>
</dbReference>
<dbReference type="GO" id="GO:0006094">
    <property type="term" value="P:gluconeogenesis"/>
    <property type="evidence" value="ECO:0007669"/>
    <property type="project" value="TreeGrafter"/>
</dbReference>
<evidence type="ECO:0000256" key="6">
    <source>
        <dbReference type="ARBA" id="ARBA00022741"/>
    </source>
</evidence>
<reference evidence="9" key="1">
    <citation type="submission" date="2016-10" db="EMBL/GenBank/DDBJ databases">
        <authorList>
            <person name="de Groot N.N."/>
        </authorList>
    </citation>
    <scope>NUCLEOTIDE SEQUENCE</scope>
</reference>
<organism evidence="9">
    <name type="scientific">hydrothermal vent metagenome</name>
    <dbReference type="NCBI Taxonomy" id="652676"/>
    <lineage>
        <taxon>unclassified sequences</taxon>
        <taxon>metagenomes</taxon>
        <taxon>ecological metagenomes</taxon>
    </lineage>
</organism>
<sequence>MELLNIKNLDLAKKRVFIRCDFNVPMDEFGSISDDRRIRSALSTINFCLDQDCSIILASHLGRPKGEVNEKFSLAPVARRLHQLLQREVVLANGVVDETTITQAKNLKEGEILLLENLRFEAGETKDDEELSKKLASMAEIYINDAFGVSHRAHASVHGITKFFDDKHKAAGFLLEREIKYLGKLINNPVRPFAAIVGGSKVSGKLEALMNLLPKVDKIFIGGGMAFTFLKQMGYEIGASLVEDELLEEAQKVLDEAKKLGVKFYLPVDVVAGDSFSEDAVVKIVTAQEIPQGWMGLDIGPATVRLYREGLNDVQTILWNGPMGVYEMEKFARGSSKIAHFVADSYATTVVGGGDTADLVQRVGVDDEMSFISTGGGASLELIEGKDLPGVVSLMVKK</sequence>
<dbReference type="PROSITE" id="PS00111">
    <property type="entry name" value="PGLYCERATE_KINASE"/>
    <property type="match status" value="1"/>
</dbReference>
<dbReference type="FunFam" id="3.40.50.1260:FF:000003">
    <property type="entry name" value="Phosphoglycerate kinase"/>
    <property type="match status" value="1"/>
</dbReference>
<evidence type="ECO:0000256" key="5">
    <source>
        <dbReference type="ARBA" id="ARBA00022679"/>
    </source>
</evidence>
<dbReference type="GO" id="GO:0043531">
    <property type="term" value="F:ADP binding"/>
    <property type="evidence" value="ECO:0007669"/>
    <property type="project" value="TreeGrafter"/>
</dbReference>
<name>A0A1W1D2C2_9ZZZZ</name>
<dbReference type="PRINTS" id="PR00477">
    <property type="entry name" value="PHGLYCKINASE"/>
</dbReference>
<accession>A0A1W1D2C2</accession>
<evidence type="ECO:0000256" key="1">
    <source>
        <dbReference type="ARBA" id="ARBA00000642"/>
    </source>
</evidence>
<keyword evidence="6" id="KW-0547">Nucleotide-binding</keyword>
<dbReference type="SUPFAM" id="SSF53748">
    <property type="entry name" value="Phosphoglycerate kinase"/>
    <property type="match status" value="1"/>
</dbReference>
<dbReference type="Gene3D" id="3.40.50.1260">
    <property type="entry name" value="Phosphoglycerate kinase, N-terminal domain"/>
    <property type="match status" value="2"/>
</dbReference>
<dbReference type="GO" id="GO:0005829">
    <property type="term" value="C:cytosol"/>
    <property type="evidence" value="ECO:0007669"/>
    <property type="project" value="TreeGrafter"/>
</dbReference>
<dbReference type="GO" id="GO:0005524">
    <property type="term" value="F:ATP binding"/>
    <property type="evidence" value="ECO:0007669"/>
    <property type="project" value="UniProtKB-KW"/>
</dbReference>
<dbReference type="PANTHER" id="PTHR11406:SF23">
    <property type="entry name" value="PHOSPHOGLYCERATE KINASE 1, CHLOROPLASTIC-RELATED"/>
    <property type="match status" value="1"/>
</dbReference>
<dbReference type="CDD" id="cd00318">
    <property type="entry name" value="Phosphoglycerate_kinase"/>
    <property type="match status" value="1"/>
</dbReference>
<gene>
    <name evidence="9" type="ORF">MNB_SM-3-686</name>
</gene>
<evidence type="ECO:0000256" key="7">
    <source>
        <dbReference type="ARBA" id="ARBA00022777"/>
    </source>
</evidence>
<dbReference type="PANTHER" id="PTHR11406">
    <property type="entry name" value="PHOSPHOGLYCERATE KINASE"/>
    <property type="match status" value="1"/>
</dbReference>
<dbReference type="AlphaFoldDB" id="A0A1W1D2C2"/>
<keyword evidence="7 9" id="KW-0418">Kinase</keyword>
<dbReference type="InterPro" id="IPR001576">
    <property type="entry name" value="Phosphoglycerate_kinase"/>
</dbReference>
<evidence type="ECO:0000256" key="3">
    <source>
        <dbReference type="ARBA" id="ARBA00011245"/>
    </source>
</evidence>
<dbReference type="EC" id="2.7.2.3" evidence="4"/>
<dbReference type="Pfam" id="PF00162">
    <property type="entry name" value="PGK"/>
    <property type="match status" value="1"/>
</dbReference>
<dbReference type="GO" id="GO:0006096">
    <property type="term" value="P:glycolytic process"/>
    <property type="evidence" value="ECO:0007669"/>
    <property type="project" value="InterPro"/>
</dbReference>
<evidence type="ECO:0000256" key="2">
    <source>
        <dbReference type="ARBA" id="ARBA00008982"/>
    </source>
</evidence>
<proteinExistence type="inferred from homology"/>
<dbReference type="PIRSF" id="PIRSF000724">
    <property type="entry name" value="Pgk"/>
    <property type="match status" value="1"/>
</dbReference>
<dbReference type="GO" id="GO:0004618">
    <property type="term" value="F:phosphoglycerate kinase activity"/>
    <property type="evidence" value="ECO:0007669"/>
    <property type="project" value="UniProtKB-EC"/>
</dbReference>
<dbReference type="FunFam" id="3.40.50.1260:FF:000006">
    <property type="entry name" value="Phosphoglycerate kinase"/>
    <property type="match status" value="1"/>
</dbReference>
<keyword evidence="5 9" id="KW-0808">Transferase</keyword>
<protein>
    <recommendedName>
        <fullName evidence="4">phosphoglycerate kinase</fullName>
        <ecNumber evidence="4">2.7.2.3</ecNumber>
    </recommendedName>
</protein>
<dbReference type="InterPro" id="IPR036043">
    <property type="entry name" value="Phosphoglycerate_kinase_sf"/>
</dbReference>
<comment type="catalytic activity">
    <reaction evidence="1">
        <text>(2R)-3-phosphoglycerate + ATP = (2R)-3-phospho-glyceroyl phosphate + ADP</text>
        <dbReference type="Rhea" id="RHEA:14801"/>
        <dbReference type="ChEBI" id="CHEBI:30616"/>
        <dbReference type="ChEBI" id="CHEBI:57604"/>
        <dbReference type="ChEBI" id="CHEBI:58272"/>
        <dbReference type="ChEBI" id="CHEBI:456216"/>
        <dbReference type="EC" id="2.7.2.3"/>
    </reaction>
</comment>
<evidence type="ECO:0000256" key="4">
    <source>
        <dbReference type="ARBA" id="ARBA00013061"/>
    </source>
</evidence>
<comment type="similarity">
    <text evidence="2">Belongs to the phosphoglycerate kinase family.</text>
</comment>
<evidence type="ECO:0000313" key="9">
    <source>
        <dbReference type="EMBL" id="SFV74791.1"/>
    </source>
</evidence>
<keyword evidence="8" id="KW-0067">ATP-binding</keyword>
<dbReference type="EMBL" id="FPHP01000004">
    <property type="protein sequence ID" value="SFV74791.1"/>
    <property type="molecule type" value="Genomic_DNA"/>
</dbReference>